<organism evidence="1 2">
    <name type="scientific">Candidatus Yanofskybacteria bacterium RIFCSPHIGHO2_02_FULL_50_12</name>
    <dbReference type="NCBI Taxonomy" id="1802685"/>
    <lineage>
        <taxon>Bacteria</taxon>
        <taxon>Candidatus Yanofskyibacteriota</taxon>
    </lineage>
</organism>
<reference evidence="1 2" key="1">
    <citation type="journal article" date="2016" name="Nat. Commun.">
        <title>Thousands of microbial genomes shed light on interconnected biogeochemical processes in an aquifer system.</title>
        <authorList>
            <person name="Anantharaman K."/>
            <person name="Brown C.T."/>
            <person name="Hug L.A."/>
            <person name="Sharon I."/>
            <person name="Castelle C.J."/>
            <person name="Probst A.J."/>
            <person name="Thomas B.C."/>
            <person name="Singh A."/>
            <person name="Wilkins M.J."/>
            <person name="Karaoz U."/>
            <person name="Brodie E.L."/>
            <person name="Williams K.H."/>
            <person name="Hubbard S.S."/>
            <person name="Banfield J.F."/>
        </authorList>
    </citation>
    <scope>NUCLEOTIDE SEQUENCE [LARGE SCALE GENOMIC DNA]</scope>
</reference>
<dbReference type="STRING" id="1802685.A3C88_02685"/>
<protein>
    <recommendedName>
        <fullName evidence="3">Restriction endonuclease type II DpnII-like domain-containing protein</fullName>
    </recommendedName>
</protein>
<accession>A0A1F8FU62</accession>
<gene>
    <name evidence="1" type="ORF">A3C88_02685</name>
</gene>
<dbReference type="Proteomes" id="UP000178117">
    <property type="component" value="Unassembled WGS sequence"/>
</dbReference>
<evidence type="ECO:0008006" key="3">
    <source>
        <dbReference type="Google" id="ProtNLM"/>
    </source>
</evidence>
<comment type="caution">
    <text evidence="1">The sequence shown here is derived from an EMBL/GenBank/DDBJ whole genome shotgun (WGS) entry which is preliminary data.</text>
</comment>
<evidence type="ECO:0000313" key="1">
    <source>
        <dbReference type="EMBL" id="OGN16697.1"/>
    </source>
</evidence>
<dbReference type="EMBL" id="MGJZ01000026">
    <property type="protein sequence ID" value="OGN16697.1"/>
    <property type="molecule type" value="Genomic_DNA"/>
</dbReference>
<name>A0A1F8FU62_9BACT</name>
<sequence>MPTPTPDFEKEFIQAIRANLLEVIIQLDAGDKNLRKKIDTFSSRFKFLKSEVEKKIREDNMFRAVFSKDPGKQKIHENIAARFIEKLPQVSDFNQLSHNGLQLLGGTVISRKDARIGGGVSRAKSIDFTWNSSVYKIYAAHKYTKNSGGAQDNQYRDLQVFIREANDSNLKNTVFLAIADGGYYQMNDSETGTTKLQRLKRLANKENVFAMPIDELESFLVELSSKN</sequence>
<proteinExistence type="predicted"/>
<dbReference type="AlphaFoldDB" id="A0A1F8FU62"/>
<evidence type="ECO:0000313" key="2">
    <source>
        <dbReference type="Proteomes" id="UP000178117"/>
    </source>
</evidence>